<feature type="compositionally biased region" description="Basic and acidic residues" evidence="11">
    <location>
        <begin position="171"/>
        <end position="186"/>
    </location>
</feature>
<evidence type="ECO:0000313" key="15">
    <source>
        <dbReference type="EMBL" id="KAK9749065.1"/>
    </source>
</evidence>
<dbReference type="SMART" id="SM00220">
    <property type="entry name" value="S_TKc"/>
    <property type="match status" value="1"/>
</dbReference>
<evidence type="ECO:0000256" key="11">
    <source>
        <dbReference type="SAM" id="MobiDB-lite"/>
    </source>
</evidence>
<dbReference type="Gene3D" id="1.10.510.10">
    <property type="entry name" value="Transferase(Phosphotransferase) domain 1"/>
    <property type="match status" value="1"/>
</dbReference>
<evidence type="ECO:0000256" key="13">
    <source>
        <dbReference type="SAM" id="SignalP"/>
    </source>
</evidence>
<evidence type="ECO:0000256" key="9">
    <source>
        <dbReference type="ARBA" id="ARBA00048679"/>
    </source>
</evidence>
<keyword evidence="7 10" id="KW-0067">ATP-binding</keyword>
<feature type="compositionally biased region" description="Basic and acidic residues" evidence="11">
    <location>
        <begin position="274"/>
        <end position="286"/>
    </location>
</feature>
<feature type="compositionally biased region" description="Basic and acidic residues" evidence="11">
    <location>
        <begin position="408"/>
        <end position="429"/>
    </location>
</feature>
<dbReference type="InterPro" id="IPR000719">
    <property type="entry name" value="Prot_kinase_dom"/>
</dbReference>
<keyword evidence="12" id="KW-0472">Membrane</keyword>
<dbReference type="Gene3D" id="3.30.200.20">
    <property type="entry name" value="Phosphorylase Kinase, domain 1"/>
    <property type="match status" value="1"/>
</dbReference>
<dbReference type="FunFam" id="1.10.510.10:FF:001023">
    <property type="entry name" value="Os07g0541700 protein"/>
    <property type="match status" value="1"/>
</dbReference>
<feature type="compositionally biased region" description="Basic and acidic residues" evidence="11">
    <location>
        <begin position="150"/>
        <end position="160"/>
    </location>
</feature>
<feature type="compositionally biased region" description="Basic and acidic residues" evidence="11">
    <location>
        <begin position="322"/>
        <end position="334"/>
    </location>
</feature>
<dbReference type="PROSITE" id="PS00107">
    <property type="entry name" value="PROTEIN_KINASE_ATP"/>
    <property type="match status" value="1"/>
</dbReference>
<dbReference type="PANTHER" id="PTHR47976">
    <property type="entry name" value="G-TYPE LECTIN S-RECEPTOR-LIKE SERINE/THREONINE-PROTEIN KINASE SD2-5"/>
    <property type="match status" value="1"/>
</dbReference>
<feature type="compositionally biased region" description="Basic and acidic residues" evidence="11">
    <location>
        <begin position="345"/>
        <end position="355"/>
    </location>
</feature>
<dbReference type="Proteomes" id="UP001443914">
    <property type="component" value="Unassembled WGS sequence"/>
</dbReference>
<comment type="caution">
    <text evidence="15">The sequence shown here is derived from an EMBL/GenBank/DDBJ whole genome shotgun (WGS) entry which is preliminary data.</text>
</comment>
<dbReference type="PROSITE" id="PS00108">
    <property type="entry name" value="PROTEIN_KINASE_ST"/>
    <property type="match status" value="1"/>
</dbReference>
<evidence type="ECO:0000259" key="14">
    <source>
        <dbReference type="PROSITE" id="PS50011"/>
    </source>
</evidence>
<keyword evidence="2" id="KW-0723">Serine/threonine-protein kinase</keyword>
<evidence type="ECO:0000256" key="8">
    <source>
        <dbReference type="ARBA" id="ARBA00047899"/>
    </source>
</evidence>
<dbReference type="InterPro" id="IPR011009">
    <property type="entry name" value="Kinase-like_dom_sf"/>
</dbReference>
<proteinExistence type="predicted"/>
<dbReference type="AlphaFoldDB" id="A0AAW1MNX1"/>
<keyword evidence="12" id="KW-1133">Transmembrane helix</keyword>
<dbReference type="InterPro" id="IPR051343">
    <property type="entry name" value="G-type_lectin_kinases/EP1-like"/>
</dbReference>
<evidence type="ECO:0000256" key="1">
    <source>
        <dbReference type="ARBA" id="ARBA00012513"/>
    </source>
</evidence>
<evidence type="ECO:0000256" key="4">
    <source>
        <dbReference type="ARBA" id="ARBA00022729"/>
    </source>
</evidence>
<feature type="region of interest" description="Disordered" evidence="11">
    <location>
        <begin position="150"/>
        <end position="431"/>
    </location>
</feature>
<sequence length="751" mass="84238">MGCTLLIFLVILLHDFSTTISVSSDDFVTWAMPSRRFKFYIKADSGGAPVVFVGAPPDNSSSSSGKKTNVGAVVGFTFLLVFILVIVFVCIYRNRRSPSSLRIASRQQQVVTQPIGVQELVQRPAEPALAGKLEKKGVVGEVIKPKGQEVVGKKDDDKVVRPKRPNVEQGQGKEERRDEKKKEAVRPKGPNVGQGQGNEERKDEKKEVGRPKGPNLGQGQGNVDLRDEKKKEVVRPKGPNVGQGQGNEDLRDEKKKEVVRLKGPNLGQGQGEGNEEHRDEKKEVAKLKRPNVGRGQGQGNEEHRNEKKEVARPKRPNVGQGNEERRDEKKKEVEIPNVGQGQCNEEQRRDEKKAVAGEVIKPRREKGRRQAKREGREKIKRVEVEEVVGKEEEGNDETGRSNKRGRDRKQPLQVEDHVGREHKRGKEDVGAQNVEVPKKIRELGKKPQEVVLEQQNSLGLPNKYSYGYLMKVTNNFGFENMIGGGGFGTVYRGILVDGTFIAVKCLRFGGRIDDFKNEVDALGKANHCNLVKLIGYCNEGITRILVYEYMENGALDKWIFPSKGSRSLTWPEMRHIIRGIAEGLEYLHERFDKKILHRDLKPPNVILDESMNAKICDFGIAKLLDKDQSSTSTAWAGTEGYMAPEVKKGKITDKIDVYSFGVVVLEVMFGKEFHKLIKSDQHNLTDVVNLPDLITNLGEDMSKNGVEIEMFGRLAMFCLRENPEKRPTMSDVVAVIHSLEARFNGAKPRRK</sequence>
<keyword evidence="6" id="KW-0418">Kinase</keyword>
<organism evidence="15 16">
    <name type="scientific">Saponaria officinalis</name>
    <name type="common">Common soapwort</name>
    <name type="synonym">Lychnis saponaria</name>
    <dbReference type="NCBI Taxonomy" id="3572"/>
    <lineage>
        <taxon>Eukaryota</taxon>
        <taxon>Viridiplantae</taxon>
        <taxon>Streptophyta</taxon>
        <taxon>Embryophyta</taxon>
        <taxon>Tracheophyta</taxon>
        <taxon>Spermatophyta</taxon>
        <taxon>Magnoliopsida</taxon>
        <taxon>eudicotyledons</taxon>
        <taxon>Gunneridae</taxon>
        <taxon>Pentapetalae</taxon>
        <taxon>Caryophyllales</taxon>
        <taxon>Caryophyllaceae</taxon>
        <taxon>Caryophylleae</taxon>
        <taxon>Saponaria</taxon>
    </lineage>
</organism>
<comment type="catalytic activity">
    <reaction evidence="9">
        <text>L-seryl-[protein] + ATP = O-phospho-L-seryl-[protein] + ADP + H(+)</text>
        <dbReference type="Rhea" id="RHEA:17989"/>
        <dbReference type="Rhea" id="RHEA-COMP:9863"/>
        <dbReference type="Rhea" id="RHEA-COMP:11604"/>
        <dbReference type="ChEBI" id="CHEBI:15378"/>
        <dbReference type="ChEBI" id="CHEBI:29999"/>
        <dbReference type="ChEBI" id="CHEBI:30616"/>
        <dbReference type="ChEBI" id="CHEBI:83421"/>
        <dbReference type="ChEBI" id="CHEBI:456216"/>
        <dbReference type="EC" id="2.7.11.1"/>
    </reaction>
</comment>
<feature type="domain" description="Protein kinase" evidence="14">
    <location>
        <begin position="476"/>
        <end position="740"/>
    </location>
</feature>
<feature type="transmembrane region" description="Helical" evidence="12">
    <location>
        <begin position="70"/>
        <end position="92"/>
    </location>
</feature>
<evidence type="ECO:0000256" key="10">
    <source>
        <dbReference type="PROSITE-ProRule" id="PRU10141"/>
    </source>
</evidence>
<evidence type="ECO:0000313" key="16">
    <source>
        <dbReference type="Proteomes" id="UP001443914"/>
    </source>
</evidence>
<dbReference type="GO" id="GO:0004674">
    <property type="term" value="F:protein serine/threonine kinase activity"/>
    <property type="evidence" value="ECO:0007669"/>
    <property type="project" value="UniProtKB-KW"/>
</dbReference>
<reference evidence="15" key="1">
    <citation type="submission" date="2024-03" db="EMBL/GenBank/DDBJ databases">
        <title>WGS assembly of Saponaria officinalis var. Norfolk2.</title>
        <authorList>
            <person name="Jenkins J."/>
            <person name="Shu S."/>
            <person name="Grimwood J."/>
            <person name="Barry K."/>
            <person name="Goodstein D."/>
            <person name="Schmutz J."/>
            <person name="Leebens-Mack J."/>
            <person name="Osbourn A."/>
        </authorList>
    </citation>
    <scope>NUCLEOTIDE SEQUENCE [LARGE SCALE GENOMIC DNA]</scope>
    <source>
        <strain evidence="15">JIC</strain>
    </source>
</reference>
<name>A0AAW1MNX1_SAPOF</name>
<gene>
    <name evidence="15" type="ORF">RND81_02G100100</name>
</gene>
<dbReference type="PANTHER" id="PTHR47976:SF30">
    <property type="entry name" value="RECEPTOR-LIKE SERINE_THREONINE-PROTEIN KINASE"/>
    <property type="match status" value="1"/>
</dbReference>
<dbReference type="PROSITE" id="PS50011">
    <property type="entry name" value="PROTEIN_KINASE_DOM"/>
    <property type="match status" value="1"/>
</dbReference>
<feature type="compositionally biased region" description="Basic and acidic residues" evidence="11">
    <location>
        <begin position="300"/>
        <end position="312"/>
    </location>
</feature>
<keyword evidence="4 13" id="KW-0732">Signal</keyword>
<feature type="signal peptide" evidence="13">
    <location>
        <begin position="1"/>
        <end position="21"/>
    </location>
</feature>
<keyword evidence="16" id="KW-1185">Reference proteome</keyword>
<protein>
    <recommendedName>
        <fullName evidence="1">non-specific serine/threonine protein kinase</fullName>
        <ecNumber evidence="1">2.7.11.1</ecNumber>
    </recommendedName>
</protein>
<dbReference type="SUPFAM" id="SSF56112">
    <property type="entry name" value="Protein kinase-like (PK-like)"/>
    <property type="match status" value="1"/>
</dbReference>
<dbReference type="InterPro" id="IPR008271">
    <property type="entry name" value="Ser/Thr_kinase_AS"/>
</dbReference>
<dbReference type="EC" id="2.7.11.1" evidence="1"/>
<feature type="compositionally biased region" description="Basic and acidic residues" evidence="11">
    <location>
        <begin position="372"/>
        <end position="400"/>
    </location>
</feature>
<feature type="binding site" evidence="10">
    <location>
        <position position="504"/>
    </location>
    <ligand>
        <name>ATP</name>
        <dbReference type="ChEBI" id="CHEBI:30616"/>
    </ligand>
</feature>
<keyword evidence="12" id="KW-0812">Transmembrane</keyword>
<evidence type="ECO:0000256" key="5">
    <source>
        <dbReference type="ARBA" id="ARBA00022741"/>
    </source>
</evidence>
<evidence type="ECO:0000256" key="6">
    <source>
        <dbReference type="ARBA" id="ARBA00022777"/>
    </source>
</evidence>
<keyword evidence="5 10" id="KW-0547">Nucleotide-binding</keyword>
<dbReference type="EMBL" id="JBDFQZ010000002">
    <property type="protein sequence ID" value="KAK9749065.1"/>
    <property type="molecule type" value="Genomic_DNA"/>
</dbReference>
<comment type="catalytic activity">
    <reaction evidence="8">
        <text>L-threonyl-[protein] + ATP = O-phospho-L-threonyl-[protein] + ADP + H(+)</text>
        <dbReference type="Rhea" id="RHEA:46608"/>
        <dbReference type="Rhea" id="RHEA-COMP:11060"/>
        <dbReference type="Rhea" id="RHEA-COMP:11605"/>
        <dbReference type="ChEBI" id="CHEBI:15378"/>
        <dbReference type="ChEBI" id="CHEBI:30013"/>
        <dbReference type="ChEBI" id="CHEBI:30616"/>
        <dbReference type="ChEBI" id="CHEBI:61977"/>
        <dbReference type="ChEBI" id="CHEBI:456216"/>
        <dbReference type="EC" id="2.7.11.1"/>
    </reaction>
</comment>
<dbReference type="GO" id="GO:0005524">
    <property type="term" value="F:ATP binding"/>
    <property type="evidence" value="ECO:0007669"/>
    <property type="project" value="UniProtKB-UniRule"/>
</dbReference>
<feature type="compositionally biased region" description="Basic and acidic residues" evidence="11">
    <location>
        <begin position="224"/>
        <end position="235"/>
    </location>
</feature>
<feature type="compositionally biased region" description="Basic and acidic residues" evidence="11">
    <location>
        <begin position="198"/>
        <end position="210"/>
    </location>
</feature>
<feature type="chain" id="PRO_5043542163" description="non-specific serine/threonine protein kinase" evidence="13">
    <location>
        <begin position="22"/>
        <end position="751"/>
    </location>
</feature>
<evidence type="ECO:0000256" key="12">
    <source>
        <dbReference type="SAM" id="Phobius"/>
    </source>
</evidence>
<keyword evidence="3" id="KW-0808">Transferase</keyword>
<dbReference type="InterPro" id="IPR017441">
    <property type="entry name" value="Protein_kinase_ATP_BS"/>
</dbReference>
<feature type="compositionally biased region" description="Basic and acidic residues" evidence="11">
    <location>
        <begin position="248"/>
        <end position="260"/>
    </location>
</feature>
<evidence type="ECO:0000256" key="3">
    <source>
        <dbReference type="ARBA" id="ARBA00022679"/>
    </source>
</evidence>
<dbReference type="Pfam" id="PF00069">
    <property type="entry name" value="Pkinase"/>
    <property type="match status" value="1"/>
</dbReference>
<evidence type="ECO:0000256" key="7">
    <source>
        <dbReference type="ARBA" id="ARBA00022840"/>
    </source>
</evidence>
<accession>A0AAW1MNX1</accession>
<evidence type="ECO:0000256" key="2">
    <source>
        <dbReference type="ARBA" id="ARBA00022527"/>
    </source>
</evidence>